<accession>A0A6L6UAN7</accession>
<dbReference type="RefSeq" id="WP_157364492.1">
    <property type="nucleotide sequence ID" value="NZ_WOWS01000005.1"/>
</dbReference>
<dbReference type="Pfam" id="PF18962">
    <property type="entry name" value="Por_Secre_tail"/>
    <property type="match status" value="1"/>
</dbReference>
<evidence type="ECO:0000256" key="1">
    <source>
        <dbReference type="ARBA" id="ARBA00022729"/>
    </source>
</evidence>
<dbReference type="EMBL" id="WOWS01000005">
    <property type="protein sequence ID" value="MUU79421.1"/>
    <property type="molecule type" value="Genomic_DNA"/>
</dbReference>
<name>A0A6L6UAN7_9FLAO</name>
<evidence type="ECO:0000313" key="5">
    <source>
        <dbReference type="Proteomes" id="UP000478208"/>
    </source>
</evidence>
<dbReference type="Proteomes" id="UP000478208">
    <property type="component" value="Unassembled WGS sequence"/>
</dbReference>
<evidence type="ECO:0000259" key="3">
    <source>
        <dbReference type="Pfam" id="PF18962"/>
    </source>
</evidence>
<dbReference type="NCBIfam" id="TIGR04183">
    <property type="entry name" value="Por_Secre_tail"/>
    <property type="match status" value="1"/>
</dbReference>
<comment type="caution">
    <text evidence="4">The sequence shown here is derived from an EMBL/GenBank/DDBJ whole genome shotgun (WGS) entry which is preliminary data.</text>
</comment>
<feature type="signal peptide" evidence="2">
    <location>
        <begin position="1"/>
        <end position="19"/>
    </location>
</feature>
<organism evidence="4 5">
    <name type="scientific">Winogradskyella endarachnes</name>
    <dbReference type="NCBI Taxonomy" id="2681965"/>
    <lineage>
        <taxon>Bacteria</taxon>
        <taxon>Pseudomonadati</taxon>
        <taxon>Bacteroidota</taxon>
        <taxon>Flavobacteriia</taxon>
        <taxon>Flavobacteriales</taxon>
        <taxon>Flavobacteriaceae</taxon>
        <taxon>Winogradskyella</taxon>
    </lineage>
</organism>
<evidence type="ECO:0000256" key="2">
    <source>
        <dbReference type="SAM" id="SignalP"/>
    </source>
</evidence>
<protein>
    <submittedName>
        <fullName evidence="4">T9SS type A sorting domain-containing protein</fullName>
    </submittedName>
</protein>
<evidence type="ECO:0000313" key="4">
    <source>
        <dbReference type="EMBL" id="MUU79421.1"/>
    </source>
</evidence>
<dbReference type="AlphaFoldDB" id="A0A6L6UAN7"/>
<gene>
    <name evidence="4" type="ORF">GN138_13275</name>
</gene>
<feature type="chain" id="PRO_5027066470" evidence="2">
    <location>
        <begin position="20"/>
        <end position="417"/>
    </location>
</feature>
<keyword evidence="5" id="KW-1185">Reference proteome</keyword>
<feature type="domain" description="Secretion system C-terminal sorting" evidence="3">
    <location>
        <begin position="337"/>
        <end position="415"/>
    </location>
</feature>
<sequence>MKTTLQFLILVLFCSSAYAQETVVNLSMQPSYANQVYYKLSTQTATSFTANSWDIAFLRTSSYNFGMRVNSGIGIEVFEAANTAADYNTVDVANEANWTPLYNSETTWSNGAFEQGSATYGFGEYNPVTHGVDGTIVFVLKYADGTYRKFINETYAAGYTFKYATWDASTSTWSTDQTVTIPNTNNPNNKFNYYSLQNNAEVVAEPAISDWDFVFTKYAADYYGDGSLYYPVTGTLHSDEVTVAQNDEPTGMPSNPTLSYSTDINTIGYDWKTLNASYTYDINSNQAYYVKYSDDTVYRFYFTAFGGSSNGDITFNFENVTNALSIENINDSVSFGIYPNPSTDKKVNLIYDIDALSSNKNEVSIFSITGKKVFQTNLNSNSGFYNTALDLSSLVDGVYVLQFTSGNQSVTKKLILN</sequence>
<keyword evidence="1 2" id="KW-0732">Signal</keyword>
<proteinExistence type="predicted"/>
<dbReference type="InterPro" id="IPR026444">
    <property type="entry name" value="Secre_tail"/>
</dbReference>
<reference evidence="4 5" key="1">
    <citation type="submission" date="2019-12" db="EMBL/GenBank/DDBJ databases">
        <authorList>
            <person name="Li J."/>
        </authorList>
    </citation>
    <scope>NUCLEOTIDE SEQUENCE [LARGE SCALE GENOMIC DNA]</scope>
    <source>
        <strain evidence="4 5">HL2-2</strain>
    </source>
</reference>